<evidence type="ECO:0000256" key="1">
    <source>
        <dbReference type="ARBA" id="ARBA00010641"/>
    </source>
</evidence>
<dbReference type="GO" id="GO:0016987">
    <property type="term" value="F:sigma factor activity"/>
    <property type="evidence" value="ECO:0007669"/>
    <property type="project" value="UniProtKB-KW"/>
</dbReference>
<evidence type="ECO:0000256" key="3">
    <source>
        <dbReference type="ARBA" id="ARBA00023082"/>
    </source>
</evidence>
<keyword evidence="4" id="KW-0238">DNA-binding</keyword>
<dbReference type="PANTHER" id="PTHR43133:SF52">
    <property type="entry name" value="ECF RNA POLYMERASE SIGMA FACTOR SIGL"/>
    <property type="match status" value="1"/>
</dbReference>
<dbReference type="InterPro" id="IPR013325">
    <property type="entry name" value="RNA_pol_sigma_r2"/>
</dbReference>
<evidence type="ECO:0000256" key="4">
    <source>
        <dbReference type="ARBA" id="ARBA00023125"/>
    </source>
</evidence>
<dbReference type="InterPro" id="IPR039425">
    <property type="entry name" value="RNA_pol_sigma-70-like"/>
</dbReference>
<dbReference type="SUPFAM" id="SSF88659">
    <property type="entry name" value="Sigma3 and sigma4 domains of RNA polymerase sigma factors"/>
    <property type="match status" value="1"/>
</dbReference>
<dbReference type="Pfam" id="PF04542">
    <property type="entry name" value="Sigma70_r2"/>
    <property type="match status" value="1"/>
</dbReference>
<dbReference type="Pfam" id="PF08281">
    <property type="entry name" value="Sigma70_r4_2"/>
    <property type="match status" value="1"/>
</dbReference>
<dbReference type="PANTHER" id="PTHR43133">
    <property type="entry name" value="RNA POLYMERASE ECF-TYPE SIGMA FACTO"/>
    <property type="match status" value="1"/>
</dbReference>
<protein>
    <submittedName>
        <fullName evidence="8">RNA polymerase sigma factor</fullName>
    </submittedName>
</protein>
<gene>
    <name evidence="8" type="ORF">D3P09_27095</name>
</gene>
<sequence length="162" mass="19145">MKQIEQLYREYKQDVYHYLLSLTNNPSLTDDLLSETFISAIRSIHRYKGQSSLKTWLCSIARHKWLDHLKRQKASVEYNDLLQLYVATSIEGRMITSELAEYVLALLQEKDERTRAVIGMRIEGYSYAEIAERHGLSESSARVIDFRTKKWLKERLAKEDWL</sequence>
<dbReference type="GO" id="GO:0003677">
    <property type="term" value="F:DNA binding"/>
    <property type="evidence" value="ECO:0007669"/>
    <property type="project" value="UniProtKB-KW"/>
</dbReference>
<dbReference type="InterPro" id="IPR007627">
    <property type="entry name" value="RNA_pol_sigma70_r2"/>
</dbReference>
<evidence type="ECO:0000259" key="7">
    <source>
        <dbReference type="Pfam" id="PF08281"/>
    </source>
</evidence>
<keyword evidence="5" id="KW-0804">Transcription</keyword>
<name>A0A3A6PJX0_9BACL</name>
<organism evidence="8 9">
    <name type="scientific">Paenibacillus pinisoli</name>
    <dbReference type="NCBI Taxonomy" id="1276110"/>
    <lineage>
        <taxon>Bacteria</taxon>
        <taxon>Bacillati</taxon>
        <taxon>Bacillota</taxon>
        <taxon>Bacilli</taxon>
        <taxon>Bacillales</taxon>
        <taxon>Paenibacillaceae</taxon>
        <taxon>Paenibacillus</taxon>
    </lineage>
</organism>
<keyword evidence="3" id="KW-0731">Sigma factor</keyword>
<feature type="domain" description="RNA polymerase sigma-70 region 2" evidence="6">
    <location>
        <begin position="7"/>
        <end position="73"/>
    </location>
</feature>
<feature type="domain" description="RNA polymerase sigma factor 70 region 4 type 2" evidence="7">
    <location>
        <begin position="103"/>
        <end position="150"/>
    </location>
</feature>
<dbReference type="Gene3D" id="1.10.1740.10">
    <property type="match status" value="1"/>
</dbReference>
<evidence type="ECO:0000256" key="2">
    <source>
        <dbReference type="ARBA" id="ARBA00023015"/>
    </source>
</evidence>
<comment type="caution">
    <text evidence="8">The sequence shown here is derived from an EMBL/GenBank/DDBJ whole genome shotgun (WGS) entry which is preliminary data.</text>
</comment>
<evidence type="ECO:0000256" key="5">
    <source>
        <dbReference type="ARBA" id="ARBA00023163"/>
    </source>
</evidence>
<dbReference type="NCBIfam" id="TIGR02937">
    <property type="entry name" value="sigma70-ECF"/>
    <property type="match status" value="1"/>
</dbReference>
<evidence type="ECO:0000313" key="8">
    <source>
        <dbReference type="EMBL" id="RJX36601.1"/>
    </source>
</evidence>
<dbReference type="InterPro" id="IPR013249">
    <property type="entry name" value="RNA_pol_sigma70_r4_t2"/>
</dbReference>
<dbReference type="EMBL" id="QXQB01000011">
    <property type="protein sequence ID" value="RJX36601.1"/>
    <property type="molecule type" value="Genomic_DNA"/>
</dbReference>
<reference evidence="8 9" key="1">
    <citation type="submission" date="2018-09" db="EMBL/GenBank/DDBJ databases">
        <title>Paenibacillus aracenensis nov. sp. isolated from a cave in southern Spain.</title>
        <authorList>
            <person name="Jurado V."/>
            <person name="Gutierrez-Patricio S."/>
            <person name="Gonzalez-Pimentel J.L."/>
            <person name="Miller A.Z."/>
            <person name="Laiz L."/>
            <person name="Saiz-Jimenez C."/>
        </authorList>
    </citation>
    <scope>NUCLEOTIDE SEQUENCE [LARGE SCALE GENOMIC DNA]</scope>
    <source>
        <strain evidence="8 9">JCM 19203</strain>
    </source>
</reference>
<dbReference type="Gene3D" id="1.10.10.10">
    <property type="entry name" value="Winged helix-like DNA-binding domain superfamily/Winged helix DNA-binding domain"/>
    <property type="match status" value="1"/>
</dbReference>
<proteinExistence type="inferred from homology"/>
<comment type="similarity">
    <text evidence="1">Belongs to the sigma-70 factor family. ECF subfamily.</text>
</comment>
<accession>A0A3A6PJX0</accession>
<dbReference type="SUPFAM" id="SSF88946">
    <property type="entry name" value="Sigma2 domain of RNA polymerase sigma factors"/>
    <property type="match status" value="1"/>
</dbReference>
<dbReference type="InterPro" id="IPR013324">
    <property type="entry name" value="RNA_pol_sigma_r3/r4-like"/>
</dbReference>
<dbReference type="OrthoDB" id="9795666at2"/>
<keyword evidence="2" id="KW-0805">Transcription regulation</keyword>
<dbReference type="InterPro" id="IPR014284">
    <property type="entry name" value="RNA_pol_sigma-70_dom"/>
</dbReference>
<dbReference type="Proteomes" id="UP000267798">
    <property type="component" value="Unassembled WGS sequence"/>
</dbReference>
<evidence type="ECO:0000259" key="6">
    <source>
        <dbReference type="Pfam" id="PF04542"/>
    </source>
</evidence>
<dbReference type="AlphaFoldDB" id="A0A3A6PJX0"/>
<dbReference type="InterPro" id="IPR036388">
    <property type="entry name" value="WH-like_DNA-bd_sf"/>
</dbReference>
<dbReference type="RefSeq" id="WP_120114549.1">
    <property type="nucleotide sequence ID" value="NZ_QXQB01000011.1"/>
</dbReference>
<keyword evidence="9" id="KW-1185">Reference proteome</keyword>
<dbReference type="GO" id="GO:0006352">
    <property type="term" value="P:DNA-templated transcription initiation"/>
    <property type="evidence" value="ECO:0007669"/>
    <property type="project" value="InterPro"/>
</dbReference>
<evidence type="ECO:0000313" key="9">
    <source>
        <dbReference type="Proteomes" id="UP000267798"/>
    </source>
</evidence>